<dbReference type="Gene3D" id="3.40.50.12780">
    <property type="entry name" value="N-terminal domain of ligase-like"/>
    <property type="match status" value="1"/>
</dbReference>
<organism evidence="2 3">
    <name type="scientific">Pan troglodytes</name>
    <name type="common">Chimpanzee</name>
    <dbReference type="NCBI Taxonomy" id="9598"/>
    <lineage>
        <taxon>Eukaryota</taxon>
        <taxon>Metazoa</taxon>
        <taxon>Chordata</taxon>
        <taxon>Craniata</taxon>
        <taxon>Vertebrata</taxon>
        <taxon>Euteleostomi</taxon>
        <taxon>Mammalia</taxon>
        <taxon>Eutheria</taxon>
        <taxon>Euarchontoglires</taxon>
        <taxon>Primates</taxon>
        <taxon>Haplorrhini</taxon>
        <taxon>Catarrhini</taxon>
        <taxon>Hominidae</taxon>
        <taxon>Pan</taxon>
    </lineage>
</organism>
<proteinExistence type="predicted"/>
<dbReference type="Proteomes" id="UP000236370">
    <property type="component" value="Unassembled WGS sequence"/>
</dbReference>
<dbReference type="EMBL" id="NBAG03000260">
    <property type="protein sequence ID" value="PNI57233.1"/>
    <property type="molecule type" value="Genomic_DNA"/>
</dbReference>
<evidence type="ECO:0000313" key="2">
    <source>
        <dbReference type="EMBL" id="PNI57233.1"/>
    </source>
</evidence>
<name>A0A2J8MCI7_PANTR</name>
<evidence type="ECO:0000259" key="1">
    <source>
        <dbReference type="Pfam" id="PF16177"/>
    </source>
</evidence>
<dbReference type="InterPro" id="IPR032387">
    <property type="entry name" value="ACAS_N"/>
</dbReference>
<sequence length="218" mass="24682">MSKEERPGREEILECQVMWEPDSKKNTQMDRFRAAVGAACGLALESYDDLYHWSVESYSDFWAEFWKFSGIVFSCVYDEVVDTSKGIADVPEWFKGSRLNYAENLLRHKENDRVALYIANQHKKSNHWKQAVSGPAQATEQGLPSAIVGRTSSPCVVVKDHGSPVPTETYWDTSSRAGVQASMYFQSPWALLMHIPGEEPWSNVSTYHLGLGKAKRKL</sequence>
<comment type="caution">
    <text evidence="2">The sequence shown here is derived from an EMBL/GenBank/DDBJ whole genome shotgun (WGS) entry which is preliminary data.</text>
</comment>
<reference evidence="2 3" key="1">
    <citation type="submission" date="2017-12" db="EMBL/GenBank/DDBJ databases">
        <title>High-resolution comparative analysis of great ape genomes.</title>
        <authorList>
            <person name="Pollen A."/>
            <person name="Hastie A."/>
            <person name="Hormozdiari F."/>
            <person name="Dougherty M."/>
            <person name="Liu R."/>
            <person name="Chaisson M."/>
            <person name="Hoppe E."/>
            <person name="Hill C."/>
            <person name="Pang A."/>
            <person name="Hillier L."/>
            <person name="Baker C."/>
            <person name="Armstrong J."/>
            <person name="Shendure J."/>
            <person name="Paten B."/>
            <person name="Wilson R."/>
            <person name="Chao H."/>
            <person name="Schneider V."/>
            <person name="Ventura M."/>
            <person name="Kronenberg Z."/>
            <person name="Murali S."/>
            <person name="Gordon D."/>
            <person name="Cantsilieris S."/>
            <person name="Munson K."/>
            <person name="Nelson B."/>
            <person name="Raja A."/>
            <person name="Underwood J."/>
            <person name="Diekhans M."/>
            <person name="Fiddes I."/>
            <person name="Haussler D."/>
            <person name="Eichler E."/>
        </authorList>
    </citation>
    <scope>NUCLEOTIDE SEQUENCE [LARGE SCALE GENOMIC DNA]</scope>
    <source>
        <strain evidence="2">Yerkes chimp pedigree #C0471</strain>
    </source>
</reference>
<dbReference type="PANTHER" id="PTHR42921:SF1">
    <property type="entry name" value="ACETOACETYL-COA SYNTHETASE"/>
    <property type="match status" value="1"/>
</dbReference>
<dbReference type="Pfam" id="PF16177">
    <property type="entry name" value="ACAS_N"/>
    <property type="match status" value="1"/>
</dbReference>
<evidence type="ECO:0000313" key="3">
    <source>
        <dbReference type="Proteomes" id="UP000236370"/>
    </source>
</evidence>
<gene>
    <name evidence="2" type="ORF">CK820_G0021505</name>
</gene>
<dbReference type="AlphaFoldDB" id="A0A2J8MCI7"/>
<accession>A0A2J8MCI7</accession>
<protein>
    <submittedName>
        <fullName evidence="2">AACS isoform 11</fullName>
    </submittedName>
</protein>
<dbReference type="PANTHER" id="PTHR42921">
    <property type="entry name" value="ACETOACETYL-COA SYNTHETASE"/>
    <property type="match status" value="1"/>
</dbReference>
<feature type="domain" description="Acetyl-coenzyme A synthetase N-terminal" evidence="1">
    <location>
        <begin position="47"/>
        <end position="104"/>
    </location>
</feature>
<dbReference type="InterPro" id="IPR042099">
    <property type="entry name" value="ANL_N_sf"/>
</dbReference>